<dbReference type="Pfam" id="PF04055">
    <property type="entry name" value="Radical_SAM"/>
    <property type="match status" value="1"/>
</dbReference>
<gene>
    <name evidence="9" type="primary">hxsB</name>
    <name evidence="9" type="ORF">CRT60_06740</name>
</gene>
<dbReference type="PANTHER" id="PTHR43273">
    <property type="entry name" value="ANAEROBIC SULFATASE-MATURATING ENZYME HOMOLOG ASLB-RELATED"/>
    <property type="match status" value="1"/>
</dbReference>
<dbReference type="GO" id="GO:0046872">
    <property type="term" value="F:metal ion binding"/>
    <property type="evidence" value="ECO:0007669"/>
    <property type="project" value="UniProtKB-KW"/>
</dbReference>
<name>A0A2B8BJH5_9PROT</name>
<evidence type="ECO:0000256" key="6">
    <source>
        <dbReference type="ARBA" id="ARBA00023601"/>
    </source>
</evidence>
<keyword evidence="10" id="KW-1185">Reference proteome</keyword>
<dbReference type="InterPro" id="IPR013785">
    <property type="entry name" value="Aldolase_TIM"/>
</dbReference>
<comment type="similarity">
    <text evidence="6">Belongs to the radical SAM superfamily. Anaerobic sulfatase-maturating enzyme family.</text>
</comment>
<evidence type="ECO:0000256" key="4">
    <source>
        <dbReference type="ARBA" id="ARBA00023004"/>
    </source>
</evidence>
<evidence type="ECO:0000256" key="5">
    <source>
        <dbReference type="ARBA" id="ARBA00023014"/>
    </source>
</evidence>
<protein>
    <submittedName>
        <fullName evidence="9">His-Xaa-Ser system radical SAM maturase HxsB</fullName>
    </submittedName>
</protein>
<feature type="domain" description="Radical SAM core" evidence="8">
    <location>
        <begin position="79"/>
        <end position="315"/>
    </location>
</feature>
<dbReference type="AlphaFoldDB" id="A0A2B8BJH5"/>
<dbReference type="SUPFAM" id="SSF102114">
    <property type="entry name" value="Radical SAM enzymes"/>
    <property type="match status" value="1"/>
</dbReference>
<dbReference type="PANTHER" id="PTHR43273:SF3">
    <property type="entry name" value="ANAEROBIC SULFATASE-MATURATING ENZYME HOMOLOG ASLB-RELATED"/>
    <property type="match status" value="1"/>
</dbReference>
<dbReference type="CDD" id="cd01335">
    <property type="entry name" value="Radical_SAM"/>
    <property type="match status" value="1"/>
</dbReference>
<dbReference type="InterPro" id="IPR024023">
    <property type="entry name" value="rSAM_paired_HxsB"/>
</dbReference>
<dbReference type="PROSITE" id="PS51918">
    <property type="entry name" value="RADICAL_SAM"/>
    <property type="match status" value="1"/>
</dbReference>
<dbReference type="NCBIfam" id="TIGR03978">
    <property type="entry name" value="rSAM_paired_1"/>
    <property type="match status" value="1"/>
</dbReference>
<feature type="compositionally biased region" description="Basic and acidic residues" evidence="7">
    <location>
        <begin position="203"/>
        <end position="220"/>
    </location>
</feature>
<dbReference type="InterPro" id="IPR023867">
    <property type="entry name" value="Sulphatase_maturase_rSAM"/>
</dbReference>
<dbReference type="SFLD" id="SFLDG01384">
    <property type="entry name" value="thioether_bond_formation_requi"/>
    <property type="match status" value="1"/>
</dbReference>
<proteinExistence type="inferred from homology"/>
<dbReference type="Proteomes" id="UP000225379">
    <property type="component" value="Unassembled WGS sequence"/>
</dbReference>
<organism evidence="9 10">
    <name type="scientific">Azospirillum palustre</name>
    <dbReference type="NCBI Taxonomy" id="2044885"/>
    <lineage>
        <taxon>Bacteria</taxon>
        <taxon>Pseudomonadati</taxon>
        <taxon>Pseudomonadota</taxon>
        <taxon>Alphaproteobacteria</taxon>
        <taxon>Rhodospirillales</taxon>
        <taxon>Azospirillaceae</taxon>
        <taxon>Azospirillum</taxon>
    </lineage>
</organism>
<dbReference type="OrthoDB" id="9810775at2"/>
<comment type="cofactor">
    <cofactor evidence="1">
        <name>[4Fe-4S] cluster</name>
        <dbReference type="ChEBI" id="CHEBI:49883"/>
    </cofactor>
</comment>
<dbReference type="EMBL" id="PDKW01000039">
    <property type="protein sequence ID" value="PGH57683.1"/>
    <property type="molecule type" value="Genomic_DNA"/>
</dbReference>
<evidence type="ECO:0000256" key="3">
    <source>
        <dbReference type="ARBA" id="ARBA00022723"/>
    </source>
</evidence>
<dbReference type="InterPro" id="IPR058240">
    <property type="entry name" value="rSAM_sf"/>
</dbReference>
<keyword evidence="3" id="KW-0479">Metal-binding</keyword>
<evidence type="ECO:0000256" key="2">
    <source>
        <dbReference type="ARBA" id="ARBA00022691"/>
    </source>
</evidence>
<dbReference type="SMART" id="SM00729">
    <property type="entry name" value="Elp3"/>
    <property type="match status" value="1"/>
</dbReference>
<dbReference type="SFLD" id="SFLDS00029">
    <property type="entry name" value="Radical_SAM"/>
    <property type="match status" value="1"/>
</dbReference>
<dbReference type="Gene3D" id="3.20.20.70">
    <property type="entry name" value="Aldolase class I"/>
    <property type="match status" value="1"/>
</dbReference>
<sequence length="480" mass="53142">MPFRFARIPGVDGKVLVTSEVGEFEFLDEVDFMAFAAGTLSPATDTYADLQGKHFLAEGDYSSTLRMVAAKYRTRKSFLKGGPALHVFVVTLRCDHSCRYCQVSRQTADQARFDMSAETAAAAIDLMFQTPSPSLTVEFQGGEPLLAFPRIRQIVEAIEERNLVEGRAITYSMTSTLHQADGEVLEFLRRHDFQLSTSLDGPEALHDANRPRPGRESHRRTLDGIGRVREALGERSLSALTTLTRESLKYPEAIVDEYVRLGFPSIFLRPLSPFGFAAKAAQRIGYGMEEFLPFYERALAYILELNRMGVAIQEAYTGFLLSHILTPFPTGYVDLRSPTGAGLGARVYNYDGGVYASDEGRMLAEMGDHSLRLGTVHDSHADLMRSEGMQLLLATGVAEALPGCSDCAFLPYCGADPVFNLAREGDPVGHRPTNAHCVKHTGLFRILFRYLAEADPHVVRTFTSWVTQRPVRRLPDAEAA</sequence>
<evidence type="ECO:0000256" key="7">
    <source>
        <dbReference type="SAM" id="MobiDB-lite"/>
    </source>
</evidence>
<evidence type="ECO:0000313" key="10">
    <source>
        <dbReference type="Proteomes" id="UP000225379"/>
    </source>
</evidence>
<evidence type="ECO:0000259" key="8">
    <source>
        <dbReference type="PROSITE" id="PS51918"/>
    </source>
</evidence>
<dbReference type="InterPro" id="IPR006638">
    <property type="entry name" value="Elp3/MiaA/NifB-like_rSAM"/>
</dbReference>
<evidence type="ECO:0000313" key="9">
    <source>
        <dbReference type="EMBL" id="PGH57683.1"/>
    </source>
</evidence>
<dbReference type="SFLD" id="SFLDG01386">
    <property type="entry name" value="main_SPASM_domain-containing"/>
    <property type="match status" value="1"/>
</dbReference>
<reference evidence="10" key="1">
    <citation type="submission" date="2017-10" db="EMBL/GenBank/DDBJ databases">
        <authorList>
            <person name="Kravchenko I.K."/>
            <person name="Grouzdev D.S."/>
        </authorList>
    </citation>
    <scope>NUCLEOTIDE SEQUENCE [LARGE SCALE GENOMIC DNA]</scope>
    <source>
        <strain evidence="10">B2</strain>
    </source>
</reference>
<keyword evidence="5" id="KW-0411">Iron-sulfur</keyword>
<dbReference type="InterPro" id="IPR007197">
    <property type="entry name" value="rSAM"/>
</dbReference>
<dbReference type="GO" id="GO:0016491">
    <property type="term" value="F:oxidoreductase activity"/>
    <property type="evidence" value="ECO:0007669"/>
    <property type="project" value="InterPro"/>
</dbReference>
<accession>A0A2B8BJH5</accession>
<dbReference type="GO" id="GO:0051536">
    <property type="term" value="F:iron-sulfur cluster binding"/>
    <property type="evidence" value="ECO:0007669"/>
    <property type="project" value="UniProtKB-KW"/>
</dbReference>
<keyword evidence="2" id="KW-0949">S-adenosyl-L-methionine</keyword>
<keyword evidence="4" id="KW-0408">Iron</keyword>
<evidence type="ECO:0000256" key="1">
    <source>
        <dbReference type="ARBA" id="ARBA00001966"/>
    </source>
</evidence>
<feature type="region of interest" description="Disordered" evidence="7">
    <location>
        <begin position="199"/>
        <end position="220"/>
    </location>
</feature>
<dbReference type="SFLD" id="SFLDG01067">
    <property type="entry name" value="SPASM/twitch_domain_containing"/>
    <property type="match status" value="1"/>
</dbReference>
<comment type="caution">
    <text evidence="9">The sequence shown here is derived from an EMBL/GenBank/DDBJ whole genome shotgun (WGS) entry which is preliminary data.</text>
</comment>